<dbReference type="STRING" id="442899.SAMN05720591_12016"/>
<name>A0A511X2Y4_9BACI</name>
<feature type="signal peptide" evidence="1">
    <location>
        <begin position="1"/>
        <end position="24"/>
    </location>
</feature>
<keyword evidence="3" id="KW-1185">Reference proteome</keyword>
<dbReference type="PROSITE" id="PS51257">
    <property type="entry name" value="PROKAR_LIPOPROTEIN"/>
    <property type="match status" value="1"/>
</dbReference>
<accession>A0A511X2Y4</accession>
<dbReference type="EMBL" id="BJYE01000022">
    <property type="protein sequence ID" value="GEN57303.1"/>
    <property type="molecule type" value="Genomic_DNA"/>
</dbReference>
<dbReference type="OrthoDB" id="2450230at2"/>
<keyword evidence="1" id="KW-0732">Signal</keyword>
<dbReference type="Proteomes" id="UP000321400">
    <property type="component" value="Unassembled WGS sequence"/>
</dbReference>
<reference evidence="2 3" key="1">
    <citation type="submission" date="2019-07" db="EMBL/GenBank/DDBJ databases">
        <title>Whole genome shotgun sequence of Halolactibacillus alkaliphilus NBRC 103919.</title>
        <authorList>
            <person name="Hosoyama A."/>
            <person name="Uohara A."/>
            <person name="Ohji S."/>
            <person name="Ichikawa N."/>
        </authorList>
    </citation>
    <scope>NUCLEOTIDE SEQUENCE [LARGE SCALE GENOMIC DNA]</scope>
    <source>
        <strain evidence="2 3">NBRC 103919</strain>
    </source>
</reference>
<sequence length="171" mass="19651">MKRMLCFVLFVLMLLLVACGPSEKEVIEQLDVQARIGFNQSPTEPNQELLPFAIYLPEGYKVESDDETNVVFRQTDQLYLLFHNPFENQQSATYFEALEDLEDTLFLQAYEGDDYFGYVYLRSLESDYELQVGIGGTRITTQTGLDQIEVEVTQLITILTSILFEDTETTD</sequence>
<gene>
    <name evidence="2" type="ORF">HAL01_17670</name>
</gene>
<evidence type="ECO:0000313" key="3">
    <source>
        <dbReference type="Proteomes" id="UP000321400"/>
    </source>
</evidence>
<evidence type="ECO:0008006" key="4">
    <source>
        <dbReference type="Google" id="ProtNLM"/>
    </source>
</evidence>
<evidence type="ECO:0000313" key="2">
    <source>
        <dbReference type="EMBL" id="GEN57303.1"/>
    </source>
</evidence>
<feature type="chain" id="PRO_5023074723" description="Lipoprotein" evidence="1">
    <location>
        <begin position="25"/>
        <end position="171"/>
    </location>
</feature>
<dbReference type="RefSeq" id="WP_089802323.1">
    <property type="nucleotide sequence ID" value="NZ_BJYE01000022.1"/>
</dbReference>
<evidence type="ECO:0000256" key="1">
    <source>
        <dbReference type="SAM" id="SignalP"/>
    </source>
</evidence>
<dbReference type="AlphaFoldDB" id="A0A511X2Y4"/>
<organism evidence="2 3">
    <name type="scientific">Halolactibacillus alkaliphilus</name>
    <dbReference type="NCBI Taxonomy" id="442899"/>
    <lineage>
        <taxon>Bacteria</taxon>
        <taxon>Bacillati</taxon>
        <taxon>Bacillota</taxon>
        <taxon>Bacilli</taxon>
        <taxon>Bacillales</taxon>
        <taxon>Bacillaceae</taxon>
        <taxon>Halolactibacillus</taxon>
    </lineage>
</organism>
<comment type="caution">
    <text evidence="2">The sequence shown here is derived from an EMBL/GenBank/DDBJ whole genome shotgun (WGS) entry which is preliminary data.</text>
</comment>
<protein>
    <recommendedName>
        <fullName evidence="4">Lipoprotein</fullName>
    </recommendedName>
</protein>
<proteinExistence type="predicted"/>